<evidence type="ECO:0000259" key="1">
    <source>
        <dbReference type="Pfam" id="PF17881"/>
    </source>
</evidence>
<sequence length="159" mass="18154">MKKRIMIVVLSIFALALIFCVTVYNIAKQPLTSTLEAAEAQVQETVQFEEIEDAYVYNGTEAYTILIGRTDEEDALAAFVPVNPEEEILTRPLSEGISSDEVLSMLYQEDNPSKVLSLKLGYESVGPVWEVVYYDEESTLNYYYVLFDTGEWWRAIRNL</sequence>
<dbReference type="InterPro" id="IPR041401">
    <property type="entry name" value="TseB-like_dom"/>
</dbReference>
<dbReference type="SUPFAM" id="SSF54403">
    <property type="entry name" value="Cystatin/monellin"/>
    <property type="match status" value="2"/>
</dbReference>
<dbReference type="Gene3D" id="3.10.450.40">
    <property type="match status" value="2"/>
</dbReference>
<dbReference type="Pfam" id="PF17881">
    <property type="entry name" value="TseB"/>
    <property type="match status" value="1"/>
</dbReference>
<gene>
    <name evidence="2" type="ORF">C4B60_04005</name>
</gene>
<name>A0A2S5GE14_9BACL</name>
<dbReference type="EMBL" id="PREZ01000002">
    <property type="protein sequence ID" value="PPA71236.1"/>
    <property type="molecule type" value="Genomic_DNA"/>
</dbReference>
<dbReference type="Proteomes" id="UP000239047">
    <property type="component" value="Unassembled WGS sequence"/>
</dbReference>
<evidence type="ECO:0000313" key="2">
    <source>
        <dbReference type="EMBL" id="PPA71236.1"/>
    </source>
</evidence>
<dbReference type="AlphaFoldDB" id="A0A2S5GE14"/>
<evidence type="ECO:0000313" key="3">
    <source>
        <dbReference type="Proteomes" id="UP000239047"/>
    </source>
</evidence>
<accession>A0A2S5GE14</accession>
<organism evidence="2 3">
    <name type="scientific">Jeotgalibacillus proteolyticus</name>
    <dbReference type="NCBI Taxonomy" id="2082395"/>
    <lineage>
        <taxon>Bacteria</taxon>
        <taxon>Bacillati</taxon>
        <taxon>Bacillota</taxon>
        <taxon>Bacilli</taxon>
        <taxon>Bacillales</taxon>
        <taxon>Caryophanaceae</taxon>
        <taxon>Jeotgalibacillus</taxon>
    </lineage>
</organism>
<proteinExistence type="predicted"/>
<reference evidence="2 3" key="1">
    <citation type="submission" date="2018-02" db="EMBL/GenBank/DDBJ databases">
        <title>Jeotgalibacillus proteolyticum sp. nov. a protease producing bacterium isolated from ocean sediments of Laizhou Bay.</title>
        <authorList>
            <person name="Li Y."/>
        </authorList>
    </citation>
    <scope>NUCLEOTIDE SEQUENCE [LARGE SCALE GENOMIC DNA]</scope>
    <source>
        <strain evidence="2 3">22-7</strain>
    </source>
</reference>
<comment type="caution">
    <text evidence="2">The sequence shown here is derived from an EMBL/GenBank/DDBJ whole genome shotgun (WGS) entry which is preliminary data.</text>
</comment>
<dbReference type="RefSeq" id="WP_104056727.1">
    <property type="nucleotide sequence ID" value="NZ_PREZ01000002.1"/>
</dbReference>
<feature type="domain" description="Cell wall elongation regulator TseB-like" evidence="1">
    <location>
        <begin position="37"/>
        <end position="81"/>
    </location>
</feature>
<dbReference type="OrthoDB" id="2381181at2"/>
<dbReference type="InterPro" id="IPR046350">
    <property type="entry name" value="Cystatin_sf"/>
</dbReference>
<keyword evidence="3" id="KW-1185">Reference proteome</keyword>
<protein>
    <recommendedName>
        <fullName evidence="1">Cell wall elongation regulator TseB-like domain-containing protein</fullName>
    </recommendedName>
</protein>